<dbReference type="GO" id="GO:0003743">
    <property type="term" value="F:translation initiation factor activity"/>
    <property type="evidence" value="ECO:0007669"/>
    <property type="project" value="InterPro"/>
</dbReference>
<feature type="compositionally biased region" description="Basic and acidic residues" evidence="1">
    <location>
        <begin position="602"/>
        <end position="613"/>
    </location>
</feature>
<feature type="compositionally biased region" description="Basic residues" evidence="1">
    <location>
        <begin position="138"/>
        <end position="147"/>
    </location>
</feature>
<feature type="compositionally biased region" description="Basic and acidic residues" evidence="1">
    <location>
        <begin position="663"/>
        <end position="692"/>
    </location>
</feature>
<feature type="compositionally biased region" description="Basic and acidic residues" evidence="1">
    <location>
        <begin position="564"/>
        <end position="573"/>
    </location>
</feature>
<evidence type="ECO:0000256" key="1">
    <source>
        <dbReference type="SAM" id="MobiDB-lite"/>
    </source>
</evidence>
<feature type="compositionally biased region" description="Polar residues" evidence="1">
    <location>
        <begin position="477"/>
        <end position="486"/>
    </location>
</feature>
<dbReference type="PANTHER" id="PTHR32091">
    <property type="entry name" value="EUKARYOTIC TRANSLATION INITIATION FACTOR 4B"/>
    <property type="match status" value="1"/>
</dbReference>
<feature type="compositionally biased region" description="Basic and acidic residues" evidence="1">
    <location>
        <begin position="699"/>
        <end position="719"/>
    </location>
</feature>
<feature type="region of interest" description="Disordered" evidence="1">
    <location>
        <begin position="154"/>
        <end position="220"/>
    </location>
</feature>
<dbReference type="AlphaFoldDB" id="A0A4S8JIW9"/>
<feature type="region of interest" description="Disordered" evidence="1">
    <location>
        <begin position="550"/>
        <end position="722"/>
    </location>
</feature>
<reference evidence="2 3" key="1">
    <citation type="journal article" date="2019" name="Nat. Plants">
        <title>Genome sequencing of Musa balbisiana reveals subgenome evolution and function divergence in polyploid bananas.</title>
        <authorList>
            <person name="Yao X."/>
        </authorList>
    </citation>
    <scope>NUCLEOTIDE SEQUENCE [LARGE SCALE GENOMIC DNA]</scope>
    <source>
        <strain evidence="3">cv. DH-PKW</strain>
        <tissue evidence="2">Leaves</tissue>
    </source>
</reference>
<feature type="compositionally biased region" description="Polar residues" evidence="1">
    <location>
        <begin position="615"/>
        <end position="626"/>
    </location>
</feature>
<accession>A0A4S8JIW9</accession>
<keyword evidence="3" id="KW-1185">Reference proteome</keyword>
<evidence type="ECO:0000313" key="2">
    <source>
        <dbReference type="EMBL" id="THU61931.1"/>
    </source>
</evidence>
<feature type="compositionally biased region" description="Basic and acidic residues" evidence="1">
    <location>
        <begin position="628"/>
        <end position="640"/>
    </location>
</feature>
<comment type="caution">
    <text evidence="2">The sequence shown here is derived from an EMBL/GenBank/DDBJ whole genome shotgun (WGS) entry which is preliminary data.</text>
</comment>
<feature type="region of interest" description="Disordered" evidence="1">
    <location>
        <begin position="130"/>
        <end position="149"/>
    </location>
</feature>
<dbReference type="Proteomes" id="UP000317650">
    <property type="component" value="Chromosome 7"/>
</dbReference>
<feature type="compositionally biased region" description="Low complexity" evidence="1">
    <location>
        <begin position="284"/>
        <end position="295"/>
    </location>
</feature>
<proteinExistence type="predicted"/>
<feature type="region of interest" description="Disordered" evidence="1">
    <location>
        <begin position="235"/>
        <end position="492"/>
    </location>
</feature>
<protein>
    <submittedName>
        <fullName evidence="2">Uncharacterized protein</fullName>
    </submittedName>
</protein>
<feature type="compositionally biased region" description="Low complexity" evidence="1">
    <location>
        <begin position="241"/>
        <end position="254"/>
    </location>
</feature>
<dbReference type="InterPro" id="IPR010433">
    <property type="entry name" value="EIF-4B_pln"/>
</dbReference>
<sequence length="788" mass="86955">MDLFTEDIKIPRERSKRRRRRRRVAGIGIGEVRGEEEPPLGSSVRGRCWKRAGGFGYKIGCFQHGSDSSRIPCFIRIQTNKGKKVILHRLGPSIAVHLDTKPIDVQLYLYLSSFHPYTDLSVPIIRRPSYDHQERKSSKTKKTHHPRSLFSCVSHGIQGRRRGGREGDGRVEMSKKKSSFSGSTTMTLKDFHGGSIPSQLPLPSAPKASASARQSDRPGAWGTITAVASGRSDYHHHLLRPRPGSAGAASSSARGLDERPPALLPHSTPNGGHFDEDERKPFDASSAPRRSPAAPDNTLRTPPPTRSDTKRPISSQVVPSPATVPVPVSAFSPPSGNPGSASSAWGQRKEVGTEPPPPLPTQPKATMWSASRLAQASAVEKVSSGRWQLRPPEGEVIRSQESEGLDRRIGEANRVMDDVYRDRETERPRSVSSLVAYAEAKETTLPGYHTDRESDQERARSPVYPEMEKNVVGFSSEGVSRPTSSDGRFGGSKLYQQGVMEVLERPKLTLLPRRKPLESPDIHARGFDSKQVCQASVSLVQVKNVHEMHGSINLPQPGPACAEEGSRAAERPRLNLKPRTQPTEQSDGNADRGRQTVFGGARPRELILKERGIDVTSNDLEMTTPPNRARDDTPKNDSKIEPNATTQSRERSERLTLPVGQRTGKDLEKRGSRPDSEKVDPHKGSWRNDNRKNSGGNEKPLEQPRSDTHTWRKPVEQPKPDIQALRSGKAASAMELAQAFSRSVSDAKLENHFTTLRSTPGQTQPPFSRLTNTRELYSGPAQRQINGY</sequence>
<feature type="compositionally biased region" description="Low complexity" evidence="1">
    <location>
        <begin position="314"/>
        <end position="346"/>
    </location>
</feature>
<evidence type="ECO:0000313" key="3">
    <source>
        <dbReference type="Proteomes" id="UP000317650"/>
    </source>
</evidence>
<feature type="compositionally biased region" description="Basic and acidic residues" evidence="1">
    <location>
        <begin position="273"/>
        <end position="282"/>
    </location>
</feature>
<organism evidence="2 3">
    <name type="scientific">Musa balbisiana</name>
    <name type="common">Banana</name>
    <dbReference type="NCBI Taxonomy" id="52838"/>
    <lineage>
        <taxon>Eukaryota</taxon>
        <taxon>Viridiplantae</taxon>
        <taxon>Streptophyta</taxon>
        <taxon>Embryophyta</taxon>
        <taxon>Tracheophyta</taxon>
        <taxon>Spermatophyta</taxon>
        <taxon>Magnoliopsida</taxon>
        <taxon>Liliopsida</taxon>
        <taxon>Zingiberales</taxon>
        <taxon>Musaceae</taxon>
        <taxon>Musa</taxon>
    </lineage>
</organism>
<feature type="compositionally biased region" description="Low complexity" evidence="1">
    <location>
        <begin position="197"/>
        <end position="212"/>
    </location>
</feature>
<dbReference type="GO" id="GO:0003729">
    <property type="term" value="F:mRNA binding"/>
    <property type="evidence" value="ECO:0007669"/>
    <property type="project" value="TreeGrafter"/>
</dbReference>
<feature type="compositionally biased region" description="Basic and acidic residues" evidence="1">
    <location>
        <begin position="449"/>
        <end position="460"/>
    </location>
</feature>
<dbReference type="PANTHER" id="PTHR32091:SF4">
    <property type="entry name" value="OS07G0546100 PROTEIN"/>
    <property type="match status" value="1"/>
</dbReference>
<feature type="compositionally biased region" description="Basic and acidic residues" evidence="1">
    <location>
        <begin position="164"/>
        <end position="175"/>
    </location>
</feature>
<feature type="compositionally biased region" description="Basic and acidic residues" evidence="1">
    <location>
        <begin position="392"/>
        <end position="429"/>
    </location>
</feature>
<gene>
    <name evidence="2" type="ORF">C4D60_Mb07t28440</name>
</gene>
<feature type="compositionally biased region" description="Polar residues" evidence="1">
    <location>
        <begin position="578"/>
        <end position="588"/>
    </location>
</feature>
<dbReference type="EMBL" id="PYDT01000005">
    <property type="protein sequence ID" value="THU61931.1"/>
    <property type="molecule type" value="Genomic_DNA"/>
</dbReference>
<name>A0A4S8JIW9_MUSBA</name>